<dbReference type="GO" id="GO:0005886">
    <property type="term" value="C:plasma membrane"/>
    <property type="evidence" value="ECO:0007669"/>
    <property type="project" value="UniProtKB-SubCell"/>
</dbReference>
<dbReference type="Proteomes" id="UP000479043">
    <property type="component" value="Unassembled WGS sequence"/>
</dbReference>
<evidence type="ECO:0000313" key="10">
    <source>
        <dbReference type="Proteomes" id="UP000479043"/>
    </source>
</evidence>
<feature type="transmembrane region" description="Helical" evidence="8">
    <location>
        <begin position="67"/>
        <end position="88"/>
    </location>
</feature>
<feature type="transmembrane region" description="Helical" evidence="8">
    <location>
        <begin position="259"/>
        <end position="278"/>
    </location>
</feature>
<evidence type="ECO:0000256" key="5">
    <source>
        <dbReference type="ARBA" id="ARBA00022692"/>
    </source>
</evidence>
<keyword evidence="4" id="KW-1003">Cell membrane</keyword>
<evidence type="ECO:0000256" key="6">
    <source>
        <dbReference type="ARBA" id="ARBA00022989"/>
    </source>
</evidence>
<dbReference type="PANTHER" id="PTHR36838:SF3">
    <property type="entry name" value="TRANSPORTER AUXIN EFFLUX CARRIER EC FAMILY"/>
    <property type="match status" value="1"/>
</dbReference>
<feature type="transmembrane region" description="Helical" evidence="8">
    <location>
        <begin position="285"/>
        <end position="305"/>
    </location>
</feature>
<proteinExistence type="inferred from homology"/>
<dbReference type="EMBL" id="WWEN01000004">
    <property type="protein sequence ID" value="MYM55798.1"/>
    <property type="molecule type" value="Genomic_DNA"/>
</dbReference>
<dbReference type="Pfam" id="PF03547">
    <property type="entry name" value="Mem_trans"/>
    <property type="match status" value="1"/>
</dbReference>
<comment type="subcellular location">
    <subcellularLocation>
        <location evidence="1">Cell membrane</location>
        <topology evidence="1">Multi-pass membrane protein</topology>
    </subcellularLocation>
</comment>
<keyword evidence="10" id="KW-1185">Reference proteome</keyword>
<feature type="transmembrane region" description="Helical" evidence="8">
    <location>
        <begin position="202"/>
        <end position="220"/>
    </location>
</feature>
<dbReference type="Gene3D" id="1.20.1530.20">
    <property type="match status" value="2"/>
</dbReference>
<dbReference type="InterPro" id="IPR038770">
    <property type="entry name" value="Na+/solute_symporter_sf"/>
</dbReference>
<accession>A0A6L8LIF8</accession>
<reference evidence="9 10" key="1">
    <citation type="submission" date="2020-01" db="EMBL/GenBank/DDBJ databases">
        <authorList>
            <person name="Chen S."/>
        </authorList>
    </citation>
    <scope>NUCLEOTIDE SEQUENCE [LARGE SCALE GENOMIC DNA]</scope>
    <source>
        <strain evidence="9 10">GS-10</strain>
    </source>
</reference>
<keyword evidence="7 8" id="KW-0472">Membrane</keyword>
<feature type="transmembrane region" description="Helical" evidence="8">
    <location>
        <begin position="6"/>
        <end position="26"/>
    </location>
</feature>
<gene>
    <name evidence="9" type="ORF">GR167_10820</name>
</gene>
<dbReference type="GO" id="GO:0055085">
    <property type="term" value="P:transmembrane transport"/>
    <property type="evidence" value="ECO:0007669"/>
    <property type="project" value="InterPro"/>
</dbReference>
<name>A0A6L8LIF8_9RHOB</name>
<evidence type="ECO:0000256" key="7">
    <source>
        <dbReference type="ARBA" id="ARBA00023136"/>
    </source>
</evidence>
<dbReference type="PANTHER" id="PTHR36838">
    <property type="entry name" value="AUXIN EFFLUX CARRIER FAMILY PROTEIN"/>
    <property type="match status" value="1"/>
</dbReference>
<keyword evidence="5 8" id="KW-0812">Transmembrane</keyword>
<comment type="caution">
    <text evidence="9">The sequence shown here is derived from an EMBL/GenBank/DDBJ whole genome shotgun (WGS) entry which is preliminary data.</text>
</comment>
<evidence type="ECO:0000256" key="4">
    <source>
        <dbReference type="ARBA" id="ARBA00022475"/>
    </source>
</evidence>
<sequence length="309" mass="32782">MQDLLNVVLPVFLVIGFGYFATWKGYLNAGQIDGLMKFAQNFAIPCLLFSAIATLDLSRSYHPALMLSFYIGAASGFAAGMLGARFLFGRPWEDSVSIGFIGLFSNSVLLGLAITERAYGADALAANFAIVSVHAPFCYMVGITVMEIVRARGQSPLRVARTVTTAMFRNALVVGIALGFIVNLGGIALPEPVTAAVDLMKRAALPAALFGLGGLLVRYRPEGDGKVIAYIIAVSLILHPTIVYGLGRAFDLPVSDLRSAVLTASMAPGVNTYLFANIYGVGRRVAASSVLVATAVSILTVWGWLQILP</sequence>
<evidence type="ECO:0000256" key="3">
    <source>
        <dbReference type="ARBA" id="ARBA00022448"/>
    </source>
</evidence>
<evidence type="ECO:0000256" key="8">
    <source>
        <dbReference type="SAM" id="Phobius"/>
    </source>
</evidence>
<dbReference type="InterPro" id="IPR004776">
    <property type="entry name" value="Mem_transp_PIN-like"/>
</dbReference>
<evidence type="ECO:0000313" key="9">
    <source>
        <dbReference type="EMBL" id="MYM55798.1"/>
    </source>
</evidence>
<dbReference type="AlphaFoldDB" id="A0A6L8LIF8"/>
<feature type="transmembrane region" description="Helical" evidence="8">
    <location>
        <begin position="126"/>
        <end position="149"/>
    </location>
</feature>
<dbReference type="RefSeq" id="WP_160973511.1">
    <property type="nucleotide sequence ID" value="NZ_WWEN01000004.1"/>
</dbReference>
<organism evidence="9 10">
    <name type="scientific">Thalassovita mangrovi</name>
    <dbReference type="NCBI Taxonomy" id="2692236"/>
    <lineage>
        <taxon>Bacteria</taxon>
        <taxon>Pseudomonadati</taxon>
        <taxon>Pseudomonadota</taxon>
        <taxon>Alphaproteobacteria</taxon>
        <taxon>Rhodobacterales</taxon>
        <taxon>Roseobacteraceae</taxon>
        <taxon>Thalassovita</taxon>
    </lineage>
</organism>
<evidence type="ECO:0000256" key="1">
    <source>
        <dbReference type="ARBA" id="ARBA00004651"/>
    </source>
</evidence>
<keyword evidence="6 8" id="KW-1133">Transmembrane helix</keyword>
<feature type="transmembrane region" description="Helical" evidence="8">
    <location>
        <begin position="95"/>
        <end position="114"/>
    </location>
</feature>
<protein>
    <submittedName>
        <fullName evidence="9">AEC family transporter</fullName>
    </submittedName>
</protein>
<evidence type="ECO:0000256" key="2">
    <source>
        <dbReference type="ARBA" id="ARBA00010145"/>
    </source>
</evidence>
<feature type="transmembrane region" description="Helical" evidence="8">
    <location>
        <begin position="170"/>
        <end position="190"/>
    </location>
</feature>
<feature type="transmembrane region" description="Helical" evidence="8">
    <location>
        <begin position="227"/>
        <end position="247"/>
    </location>
</feature>
<comment type="similarity">
    <text evidence="2">Belongs to the auxin efflux carrier (TC 2.A.69) family.</text>
</comment>
<keyword evidence="3" id="KW-0813">Transport</keyword>